<keyword evidence="3" id="KW-0687">Ribonucleoprotein</keyword>
<feature type="compositionally biased region" description="Polar residues" evidence="4">
    <location>
        <begin position="38"/>
        <end position="47"/>
    </location>
</feature>
<keyword evidence="2" id="KW-0689">Ribosomal protein</keyword>
<dbReference type="GO" id="GO:0006412">
    <property type="term" value="P:translation"/>
    <property type="evidence" value="ECO:0007669"/>
    <property type="project" value="InterPro"/>
</dbReference>
<evidence type="ECO:0000313" key="5">
    <source>
        <dbReference type="EMBL" id="PWZ00006.1"/>
    </source>
</evidence>
<evidence type="ECO:0000256" key="1">
    <source>
        <dbReference type="ARBA" id="ARBA00006194"/>
    </source>
</evidence>
<dbReference type="InParanoid" id="A0A317XP08"/>
<accession>A0A317XP08</accession>
<proteinExistence type="inferred from homology"/>
<dbReference type="GO" id="GO:1990904">
    <property type="term" value="C:ribonucleoprotein complex"/>
    <property type="evidence" value="ECO:0007669"/>
    <property type="project" value="UniProtKB-KW"/>
</dbReference>
<feature type="region of interest" description="Disordered" evidence="4">
    <location>
        <begin position="13"/>
        <end position="74"/>
    </location>
</feature>
<feature type="compositionally biased region" description="Low complexity" evidence="4">
    <location>
        <begin position="13"/>
        <end position="37"/>
    </location>
</feature>
<sequence length="514" mass="55860">MLRNFASRFVASDLRSVASSSSRASSSRAFASSVQRRNATSSDSKSATLDAVDSDPSSNADTEATGRQAPSTNLDDILGSVSAVSLPGSSAADVSEAADIASTASSSFRSRTPLVRGSRYSPAAFSSSSALAHRLHISTSRNNTILTLTSPTGDPLASASGGSVGFKKSARSGYEAGYRAAFSMFAKINEFKDAWRIMHLEVFWNGFGQGREAVYRAMLAGEGQTTKSLVTYVSEFRRCQSPSLQQAECCNDANDKAQCEVVLATLNEQEASEFQRWATSDFDATAICTCRHVRAMKVVHDLSQARRISPVFRHFNFPVVAAEICGMVVGIIFKNAAITLEVDDGTAVVRVRISESAWTEVRSMGPEKDAATKTGVPECYRLPARMRQAVPNLNIGNLTLNREQAASVRTGDVVKCRGKIQIDWEGNRCIIAEKLGICKDPSDECRHHLMAMSLSRSLYAQPWTVAHFCAWQANTISPKAPPVGLLRDQQEPRTKREARYDIIAHISTSSPREF</sequence>
<reference evidence="5 6" key="1">
    <citation type="journal article" date="2018" name="Mol. Biol. Evol.">
        <title>Broad Genomic Sampling Reveals a Smut Pathogenic Ancestry of the Fungal Clade Ustilaginomycotina.</title>
        <authorList>
            <person name="Kijpornyongpan T."/>
            <person name="Mondo S.J."/>
            <person name="Barry K."/>
            <person name="Sandor L."/>
            <person name="Lee J."/>
            <person name="Lipzen A."/>
            <person name="Pangilinan J."/>
            <person name="LaButti K."/>
            <person name="Hainaut M."/>
            <person name="Henrissat B."/>
            <person name="Grigoriev I.V."/>
            <person name="Spatafora J.W."/>
            <person name="Aime M.C."/>
        </authorList>
    </citation>
    <scope>NUCLEOTIDE SEQUENCE [LARGE SCALE GENOMIC DNA]</scope>
    <source>
        <strain evidence="5 6">MCA 3645</strain>
    </source>
</reference>
<dbReference type="GO" id="GO:0005840">
    <property type="term" value="C:ribosome"/>
    <property type="evidence" value="ECO:0007669"/>
    <property type="project" value="UniProtKB-KW"/>
</dbReference>
<dbReference type="EMBL" id="KZ819193">
    <property type="protein sequence ID" value="PWZ00006.1"/>
    <property type="molecule type" value="Genomic_DNA"/>
</dbReference>
<dbReference type="AlphaFoldDB" id="A0A317XP08"/>
<evidence type="ECO:0000256" key="3">
    <source>
        <dbReference type="ARBA" id="ARBA00023274"/>
    </source>
</evidence>
<name>A0A317XP08_9BASI</name>
<dbReference type="GO" id="GO:0003735">
    <property type="term" value="F:structural constituent of ribosome"/>
    <property type="evidence" value="ECO:0007669"/>
    <property type="project" value="InterPro"/>
</dbReference>
<evidence type="ECO:0000313" key="6">
    <source>
        <dbReference type="Proteomes" id="UP000246740"/>
    </source>
</evidence>
<keyword evidence="6" id="KW-1185">Reference proteome</keyword>
<evidence type="ECO:0000256" key="4">
    <source>
        <dbReference type="SAM" id="MobiDB-lite"/>
    </source>
</evidence>
<dbReference type="Gene3D" id="2.40.50.140">
    <property type="entry name" value="Nucleic acid-binding proteins"/>
    <property type="match status" value="1"/>
</dbReference>
<dbReference type="InterPro" id="IPR012340">
    <property type="entry name" value="NA-bd_OB-fold"/>
</dbReference>
<dbReference type="InterPro" id="IPR001971">
    <property type="entry name" value="Ribosomal_uS11"/>
</dbReference>
<dbReference type="Gene3D" id="3.30.420.80">
    <property type="entry name" value="Ribosomal protein S11"/>
    <property type="match status" value="1"/>
</dbReference>
<dbReference type="PANTHER" id="PTHR11759">
    <property type="entry name" value="40S RIBOSOMAL PROTEIN S14/30S RIBOSOMAL PROTEIN S11"/>
    <property type="match status" value="1"/>
</dbReference>
<dbReference type="InterPro" id="IPR036967">
    <property type="entry name" value="Ribosomal_uS11_sf"/>
</dbReference>
<dbReference type="Pfam" id="PF00411">
    <property type="entry name" value="Ribosomal_S11"/>
    <property type="match status" value="1"/>
</dbReference>
<dbReference type="OrthoDB" id="1654884at2759"/>
<dbReference type="STRING" id="1882483.A0A317XP08"/>
<protein>
    <submittedName>
        <fullName evidence="5">Uncharacterized protein</fullName>
    </submittedName>
</protein>
<dbReference type="SUPFAM" id="SSF53137">
    <property type="entry name" value="Translational machinery components"/>
    <property type="match status" value="1"/>
</dbReference>
<gene>
    <name evidence="5" type="ORF">BCV70DRAFT_231689</name>
</gene>
<dbReference type="Proteomes" id="UP000246740">
    <property type="component" value="Unassembled WGS sequence"/>
</dbReference>
<evidence type="ECO:0000256" key="2">
    <source>
        <dbReference type="ARBA" id="ARBA00022980"/>
    </source>
</evidence>
<organism evidence="5 6">
    <name type="scientific">Testicularia cyperi</name>
    <dbReference type="NCBI Taxonomy" id="1882483"/>
    <lineage>
        <taxon>Eukaryota</taxon>
        <taxon>Fungi</taxon>
        <taxon>Dikarya</taxon>
        <taxon>Basidiomycota</taxon>
        <taxon>Ustilaginomycotina</taxon>
        <taxon>Ustilaginomycetes</taxon>
        <taxon>Ustilaginales</taxon>
        <taxon>Anthracoideaceae</taxon>
        <taxon>Testicularia</taxon>
    </lineage>
</organism>
<comment type="similarity">
    <text evidence="1">Belongs to the universal ribosomal protein uS11 family.</text>
</comment>